<evidence type="ECO:0000256" key="3">
    <source>
        <dbReference type="ARBA" id="ARBA00022989"/>
    </source>
</evidence>
<evidence type="ECO:0000256" key="2">
    <source>
        <dbReference type="ARBA" id="ARBA00022692"/>
    </source>
</evidence>
<dbReference type="EMBL" id="JBGFUD010004341">
    <property type="protein sequence ID" value="MFH4979559.1"/>
    <property type="molecule type" value="Genomic_DNA"/>
</dbReference>
<dbReference type="PANTHER" id="PTHR13802:SF60">
    <property type="entry name" value="PROTEIN CBG06057"/>
    <property type="match status" value="1"/>
</dbReference>
<gene>
    <name evidence="7" type="ORF">AB6A40_006268</name>
</gene>
<dbReference type="SMART" id="SM00539">
    <property type="entry name" value="NIDO"/>
    <property type="match status" value="1"/>
</dbReference>
<keyword evidence="4" id="KW-0472">Membrane</keyword>
<keyword evidence="2" id="KW-0812">Transmembrane</keyword>
<keyword evidence="8" id="KW-1185">Reference proteome</keyword>
<proteinExistence type="predicted"/>
<dbReference type="Pfam" id="PF03782">
    <property type="entry name" value="AMOP"/>
    <property type="match status" value="1"/>
</dbReference>
<feature type="domain" description="AMOP" evidence="5">
    <location>
        <begin position="457"/>
        <end position="636"/>
    </location>
</feature>
<evidence type="ECO:0000313" key="8">
    <source>
        <dbReference type="Proteomes" id="UP001608902"/>
    </source>
</evidence>
<evidence type="ECO:0000256" key="4">
    <source>
        <dbReference type="ARBA" id="ARBA00023136"/>
    </source>
</evidence>
<dbReference type="InterPro" id="IPR003886">
    <property type="entry name" value="NIDO_dom"/>
</dbReference>
<dbReference type="InterPro" id="IPR057018">
    <property type="entry name" value="F54D1_6-like_Ig-like"/>
</dbReference>
<dbReference type="PROSITE" id="PS50856">
    <property type="entry name" value="AMOP"/>
    <property type="match status" value="1"/>
</dbReference>
<dbReference type="InterPro" id="IPR057019">
    <property type="entry name" value="F54D1_6-like_Ig-like_2"/>
</dbReference>
<dbReference type="Pfam" id="PF24464">
    <property type="entry name" value="Ig_F54D1_6_2"/>
    <property type="match status" value="1"/>
</dbReference>
<evidence type="ECO:0000259" key="5">
    <source>
        <dbReference type="PROSITE" id="PS50856"/>
    </source>
</evidence>
<evidence type="ECO:0000259" key="6">
    <source>
        <dbReference type="PROSITE" id="PS51220"/>
    </source>
</evidence>
<comment type="caution">
    <text evidence="7">The sequence shown here is derived from an EMBL/GenBank/DDBJ whole genome shotgun (WGS) entry which is preliminary data.</text>
</comment>
<dbReference type="Pfam" id="PF24462">
    <property type="entry name" value="Ig_F54D1_6"/>
    <property type="match status" value="1"/>
</dbReference>
<dbReference type="InterPro" id="IPR051495">
    <property type="entry name" value="Epithelial_Barrier/Signaling"/>
</dbReference>
<reference evidence="7 8" key="1">
    <citation type="submission" date="2024-08" db="EMBL/GenBank/DDBJ databases">
        <title>Gnathostoma spinigerum genome.</title>
        <authorList>
            <person name="Gonzalez-Bertolin B."/>
            <person name="Monzon S."/>
            <person name="Zaballos A."/>
            <person name="Jimenez P."/>
            <person name="Dekumyoy P."/>
            <person name="Varona S."/>
            <person name="Cuesta I."/>
            <person name="Sumanam S."/>
            <person name="Adisakwattana P."/>
            <person name="Gasser R.B."/>
            <person name="Hernandez-Gonzalez A."/>
            <person name="Young N.D."/>
            <person name="Perteguer M.J."/>
        </authorList>
    </citation>
    <scope>NUCLEOTIDE SEQUENCE [LARGE SCALE GENOMIC DNA]</scope>
    <source>
        <strain evidence="7">AL3</strain>
        <tissue evidence="7">Liver</tissue>
    </source>
</reference>
<dbReference type="AlphaFoldDB" id="A0ABD6EHW5"/>
<organism evidence="7 8">
    <name type="scientific">Gnathostoma spinigerum</name>
    <dbReference type="NCBI Taxonomy" id="75299"/>
    <lineage>
        <taxon>Eukaryota</taxon>
        <taxon>Metazoa</taxon>
        <taxon>Ecdysozoa</taxon>
        <taxon>Nematoda</taxon>
        <taxon>Chromadorea</taxon>
        <taxon>Rhabditida</taxon>
        <taxon>Spirurina</taxon>
        <taxon>Gnathostomatomorpha</taxon>
        <taxon>Gnathostomatoidea</taxon>
        <taxon>Gnathostomatidae</taxon>
        <taxon>Gnathostoma</taxon>
    </lineage>
</organism>
<sequence>MAHTLTVGSETDWPRQSDPALIAPYLCKQRVDINSAVNSKVYYRLEMRSSTGSSGYKQRSRSPCRGKLPYVQCNAQSDYFLDKMQRILQEGVAGASTFRADAALVVTWENVRPNIGKERLYSTYQLVWLTDAQELLSYTIINYDKLGYDAIDLNGNTVTGRCQAIFNGGNHTGSVMVDLSLTTKERPSSLAERSSVPHIVRGRYLHRVDDIVRPGGCSNKTGGTFPLLIYPNIVDMLGQMTVEVNGMCLNPTITYVLMIEQRATAPCTVINSALARCRLPKILDWGTKTVYFQPQSGLASDEKAYVGYIYFVPPTIDPMRLDIGDIHDWYKNPVQNNKEITWYPRPLHRVLARLATYQNSGDEKYRWKPQQEAIRINQLEQWYLDEEEREYELFSYRFGYLKLAPNPTDDSAISDGNVDLPTGLISAPISLHWLWALRYESIVSENAEEMLHQKNFVKKKAAEMCTNWFNEDGALPNFIRETETNSSCPCKEDQAKMDLGRFMPHPRCSTLFRDVTCTEMLGSRNCYLSAQNVRGFHIDENADYRRESSYLTHYGQMCCYDEGGYLMQTSYQPVIKIDDSTPYSPGFPTRAYEFGTTPYQGMFEIPGLSSFHHDLMPYYLCCKYSDFRCQLFYWRRPSSACQQYQPPVIGTILGAGVFTTLQRQKFIFSDPGVFSLFYASRTFSTPEVRIQIRMERFPDRSVDFSGYNQEQFRLVQPSNATVLTGIALESTDSDRVHIILRKDTRRMRYRTTVLVNDIVRYFDDMTLQRFKGSHCLLVS</sequence>
<dbReference type="InterPro" id="IPR005533">
    <property type="entry name" value="AMOP_dom"/>
</dbReference>
<dbReference type="PANTHER" id="PTHR13802">
    <property type="entry name" value="MUCIN 4-RELATED"/>
    <property type="match status" value="1"/>
</dbReference>
<dbReference type="Pfam" id="PF06119">
    <property type="entry name" value="NIDO"/>
    <property type="match status" value="1"/>
</dbReference>
<protein>
    <recommendedName>
        <fullName evidence="9">AMOP domain protein</fullName>
    </recommendedName>
</protein>
<keyword evidence="3" id="KW-1133">Transmembrane helix</keyword>
<feature type="domain" description="NIDO" evidence="6">
    <location>
        <begin position="54"/>
        <end position="211"/>
    </location>
</feature>
<dbReference type="GO" id="GO:0016020">
    <property type="term" value="C:membrane"/>
    <property type="evidence" value="ECO:0007669"/>
    <property type="project" value="UniProtKB-SubCell"/>
</dbReference>
<comment type="subcellular location">
    <subcellularLocation>
        <location evidence="1">Membrane</location>
    </subcellularLocation>
</comment>
<dbReference type="SMART" id="SM00723">
    <property type="entry name" value="AMOP"/>
    <property type="match status" value="1"/>
</dbReference>
<evidence type="ECO:0000313" key="7">
    <source>
        <dbReference type="EMBL" id="MFH4979559.1"/>
    </source>
</evidence>
<evidence type="ECO:0008006" key="9">
    <source>
        <dbReference type="Google" id="ProtNLM"/>
    </source>
</evidence>
<name>A0ABD6EHW5_9BILA</name>
<dbReference type="PROSITE" id="PS51220">
    <property type="entry name" value="NIDO"/>
    <property type="match status" value="1"/>
</dbReference>
<evidence type="ECO:0000256" key="1">
    <source>
        <dbReference type="ARBA" id="ARBA00004370"/>
    </source>
</evidence>
<dbReference type="Proteomes" id="UP001608902">
    <property type="component" value="Unassembled WGS sequence"/>
</dbReference>
<accession>A0ABD6EHW5</accession>